<accession>A0AAW0JDV8</accession>
<evidence type="ECO:0000256" key="1">
    <source>
        <dbReference type="ARBA" id="ARBA00004613"/>
    </source>
</evidence>
<dbReference type="GO" id="GO:0007565">
    <property type="term" value="P:female pregnancy"/>
    <property type="evidence" value="ECO:0007669"/>
    <property type="project" value="TreeGrafter"/>
</dbReference>
<dbReference type="SUPFAM" id="SSF47266">
    <property type="entry name" value="4-helical cytokines"/>
    <property type="match status" value="1"/>
</dbReference>
<proteinExistence type="inferred from homology"/>
<dbReference type="Gene3D" id="1.20.1250.10">
    <property type="match status" value="1"/>
</dbReference>
<evidence type="ECO:0000313" key="6">
    <source>
        <dbReference type="EMBL" id="KAK7824728.1"/>
    </source>
</evidence>
<gene>
    <name evidence="6" type="ORF">U0070_020235</name>
</gene>
<dbReference type="GO" id="GO:0005148">
    <property type="term" value="F:prolactin receptor binding"/>
    <property type="evidence" value="ECO:0007669"/>
    <property type="project" value="TreeGrafter"/>
</dbReference>
<reference evidence="6 7" key="1">
    <citation type="journal article" date="2023" name="bioRxiv">
        <title>Conserved and derived expression patterns and positive selection on dental genes reveal complex evolutionary context of ever-growing rodent molars.</title>
        <authorList>
            <person name="Calamari Z.T."/>
            <person name="Song A."/>
            <person name="Cohen E."/>
            <person name="Akter M."/>
            <person name="Roy R.D."/>
            <person name="Hallikas O."/>
            <person name="Christensen M.M."/>
            <person name="Li P."/>
            <person name="Marangoni P."/>
            <person name="Jernvall J."/>
            <person name="Klein O.D."/>
        </authorList>
    </citation>
    <scope>NUCLEOTIDE SEQUENCE [LARGE SCALE GENOMIC DNA]</scope>
    <source>
        <strain evidence="6">V071</strain>
    </source>
</reference>
<dbReference type="PRINTS" id="PR00836">
    <property type="entry name" value="SOMATOTROPIN"/>
</dbReference>
<dbReference type="Proteomes" id="UP001488838">
    <property type="component" value="Unassembled WGS sequence"/>
</dbReference>
<keyword evidence="7" id="KW-1185">Reference proteome</keyword>
<dbReference type="GO" id="GO:1903489">
    <property type="term" value="P:positive regulation of lactation"/>
    <property type="evidence" value="ECO:0007669"/>
    <property type="project" value="TreeGrafter"/>
</dbReference>
<organism evidence="6 7">
    <name type="scientific">Myodes glareolus</name>
    <name type="common">Bank vole</name>
    <name type="synonym">Clethrionomys glareolus</name>
    <dbReference type="NCBI Taxonomy" id="447135"/>
    <lineage>
        <taxon>Eukaryota</taxon>
        <taxon>Metazoa</taxon>
        <taxon>Chordata</taxon>
        <taxon>Craniata</taxon>
        <taxon>Vertebrata</taxon>
        <taxon>Euteleostomi</taxon>
        <taxon>Mammalia</taxon>
        <taxon>Eutheria</taxon>
        <taxon>Euarchontoglires</taxon>
        <taxon>Glires</taxon>
        <taxon>Rodentia</taxon>
        <taxon>Myomorpha</taxon>
        <taxon>Muroidea</taxon>
        <taxon>Cricetidae</taxon>
        <taxon>Arvicolinae</taxon>
        <taxon>Myodes</taxon>
    </lineage>
</organism>
<dbReference type="GO" id="GO:0031667">
    <property type="term" value="P:response to nutrient levels"/>
    <property type="evidence" value="ECO:0007669"/>
    <property type="project" value="TreeGrafter"/>
</dbReference>
<name>A0AAW0JDV8_MYOGA</name>
<dbReference type="InterPro" id="IPR001400">
    <property type="entry name" value="Somatotropin/Prolactin"/>
</dbReference>
<dbReference type="GO" id="GO:0005179">
    <property type="term" value="F:hormone activity"/>
    <property type="evidence" value="ECO:0007669"/>
    <property type="project" value="UniProtKB-KW"/>
</dbReference>
<dbReference type="PANTHER" id="PTHR11417">
    <property type="entry name" value="SOMATOTROPIN,PROLACTIN"/>
    <property type="match status" value="1"/>
</dbReference>
<keyword evidence="5" id="KW-0472">Membrane</keyword>
<dbReference type="CDD" id="cd10288">
    <property type="entry name" value="prolactin_like"/>
    <property type="match status" value="1"/>
</dbReference>
<evidence type="ECO:0000313" key="7">
    <source>
        <dbReference type="Proteomes" id="UP001488838"/>
    </source>
</evidence>
<protein>
    <submittedName>
        <fullName evidence="6">Uncharacterized protein</fullName>
    </submittedName>
</protein>
<dbReference type="InterPro" id="IPR009079">
    <property type="entry name" value="4_helix_cytokine-like_core"/>
</dbReference>
<evidence type="ECO:0000256" key="2">
    <source>
        <dbReference type="ARBA" id="ARBA00008474"/>
    </source>
</evidence>
<comment type="subcellular location">
    <subcellularLocation>
        <location evidence="1 4">Secreted</location>
    </subcellularLocation>
</comment>
<dbReference type="GO" id="GO:0008284">
    <property type="term" value="P:positive regulation of cell population proliferation"/>
    <property type="evidence" value="ECO:0007669"/>
    <property type="project" value="TreeGrafter"/>
</dbReference>
<evidence type="ECO:0000256" key="5">
    <source>
        <dbReference type="SAM" id="Phobius"/>
    </source>
</evidence>
<sequence length="246" mass="28213">MCYYCTHSEDDINELVKEDELDDENFCFYIAGTLLVLWMLNFFLWEKALSVPVSGYDGMSLHELLDDAMTESSNIKELTAEMHRIFMEDVRYTPGRWFPERDLTGCHTSALSVLIPKDGAQQIWGVFLLKETIGMLGAWTDPLHYIATVLSHMEDAPNDIISKAKDIEGKIRGLLEAVKRILSKIQPGSSDYIYPTWNGLASLQSPDEDTRFFALFDLLQCLKKDSREVHSNLRRLKCQLLYGRDC</sequence>
<dbReference type="PANTHER" id="PTHR11417:SF10">
    <property type="entry name" value="PROLACTIN-6A1"/>
    <property type="match status" value="1"/>
</dbReference>
<keyword evidence="5" id="KW-1133">Transmembrane helix</keyword>
<keyword evidence="5" id="KW-0812">Transmembrane</keyword>
<dbReference type="EMBL" id="JBBHLL010000044">
    <property type="protein sequence ID" value="KAK7824728.1"/>
    <property type="molecule type" value="Genomic_DNA"/>
</dbReference>
<dbReference type="Pfam" id="PF00103">
    <property type="entry name" value="Hormone_1"/>
    <property type="match status" value="1"/>
</dbReference>
<dbReference type="GO" id="GO:0005615">
    <property type="term" value="C:extracellular space"/>
    <property type="evidence" value="ECO:0007669"/>
    <property type="project" value="TreeGrafter"/>
</dbReference>
<evidence type="ECO:0000256" key="3">
    <source>
        <dbReference type="ARBA" id="ARBA00022525"/>
    </source>
</evidence>
<keyword evidence="4" id="KW-0372">Hormone</keyword>
<keyword evidence="3" id="KW-0964">Secreted</keyword>
<dbReference type="AlphaFoldDB" id="A0AAW0JDV8"/>
<evidence type="ECO:0000256" key="4">
    <source>
        <dbReference type="RuleBase" id="RU003618"/>
    </source>
</evidence>
<comment type="caution">
    <text evidence="6">The sequence shown here is derived from an EMBL/GenBank/DDBJ whole genome shotgun (WGS) entry which is preliminary data.</text>
</comment>
<dbReference type="GO" id="GO:0030879">
    <property type="term" value="P:mammary gland development"/>
    <property type="evidence" value="ECO:0007669"/>
    <property type="project" value="TreeGrafter"/>
</dbReference>
<comment type="similarity">
    <text evidence="2 4">Belongs to the somatotropin/prolactin family.</text>
</comment>
<dbReference type="GO" id="GO:0046427">
    <property type="term" value="P:positive regulation of receptor signaling pathway via JAK-STAT"/>
    <property type="evidence" value="ECO:0007669"/>
    <property type="project" value="TreeGrafter"/>
</dbReference>
<feature type="transmembrane region" description="Helical" evidence="5">
    <location>
        <begin position="26"/>
        <end position="45"/>
    </location>
</feature>